<keyword evidence="5" id="KW-0732">Signal</keyword>
<dbReference type="SUPFAM" id="SSF56935">
    <property type="entry name" value="Porins"/>
    <property type="match status" value="1"/>
</dbReference>
<reference evidence="8 9" key="1">
    <citation type="submission" date="2007-06" db="EMBL/GenBank/DDBJ databases">
        <authorList>
            <person name="Shimkets L."/>
            <person name="Ferriera S."/>
            <person name="Johnson J."/>
            <person name="Kravitz S."/>
            <person name="Beeson K."/>
            <person name="Sutton G."/>
            <person name="Rogers Y.-H."/>
            <person name="Friedman R."/>
            <person name="Frazier M."/>
            <person name="Venter J.C."/>
        </authorList>
    </citation>
    <scope>NUCLEOTIDE SEQUENCE [LARGE SCALE GENOMIC DNA]</scope>
    <source>
        <strain evidence="8 9">SIR-1</strain>
    </source>
</reference>
<organism evidence="8 9">
    <name type="scientific">Plesiocystis pacifica SIR-1</name>
    <dbReference type="NCBI Taxonomy" id="391625"/>
    <lineage>
        <taxon>Bacteria</taxon>
        <taxon>Pseudomonadati</taxon>
        <taxon>Myxococcota</taxon>
        <taxon>Polyangia</taxon>
        <taxon>Nannocystales</taxon>
        <taxon>Nannocystaceae</taxon>
        <taxon>Plesiocystis</taxon>
    </lineage>
</organism>
<dbReference type="PANTHER" id="PTHR30069">
    <property type="entry name" value="TONB-DEPENDENT OUTER MEMBRANE RECEPTOR"/>
    <property type="match status" value="1"/>
</dbReference>
<evidence type="ECO:0000256" key="4">
    <source>
        <dbReference type="ARBA" id="ARBA00022692"/>
    </source>
</evidence>
<dbReference type="PANTHER" id="PTHR30069:SF29">
    <property type="entry name" value="HEMOGLOBIN AND HEMOGLOBIN-HAPTOGLOBIN-BINDING PROTEIN 1-RELATED"/>
    <property type="match status" value="1"/>
</dbReference>
<dbReference type="GO" id="GO:0015344">
    <property type="term" value="F:siderophore uptake transmembrane transporter activity"/>
    <property type="evidence" value="ECO:0007669"/>
    <property type="project" value="TreeGrafter"/>
</dbReference>
<keyword evidence="3" id="KW-1134">Transmembrane beta strand</keyword>
<keyword evidence="4" id="KW-0812">Transmembrane</keyword>
<keyword evidence="7" id="KW-0998">Cell outer membrane</keyword>
<dbReference type="GO" id="GO:0009279">
    <property type="term" value="C:cell outer membrane"/>
    <property type="evidence" value="ECO:0007669"/>
    <property type="project" value="UniProtKB-SubCell"/>
</dbReference>
<dbReference type="eggNOG" id="COG4771">
    <property type="taxonomic scope" value="Bacteria"/>
</dbReference>
<comment type="subcellular location">
    <subcellularLocation>
        <location evidence="1">Cell outer membrane</location>
        <topology evidence="1">Multi-pass membrane protein</topology>
    </subcellularLocation>
</comment>
<gene>
    <name evidence="8" type="ORF">PPSIR1_31893</name>
</gene>
<dbReference type="Gene3D" id="2.40.170.20">
    <property type="entry name" value="TonB-dependent receptor, beta-barrel domain"/>
    <property type="match status" value="1"/>
</dbReference>
<dbReference type="GO" id="GO:0044718">
    <property type="term" value="P:siderophore transmembrane transport"/>
    <property type="evidence" value="ECO:0007669"/>
    <property type="project" value="TreeGrafter"/>
</dbReference>
<evidence type="ECO:0000256" key="2">
    <source>
        <dbReference type="ARBA" id="ARBA00022448"/>
    </source>
</evidence>
<dbReference type="EMBL" id="ABCS01000016">
    <property type="protein sequence ID" value="EDM79796.1"/>
    <property type="molecule type" value="Genomic_DNA"/>
</dbReference>
<accession>A6G2U6</accession>
<evidence type="ECO:0000256" key="3">
    <source>
        <dbReference type="ARBA" id="ARBA00022452"/>
    </source>
</evidence>
<name>A6G2U6_9BACT</name>
<evidence type="ECO:0000313" key="9">
    <source>
        <dbReference type="Proteomes" id="UP000005801"/>
    </source>
</evidence>
<protein>
    <submittedName>
        <fullName evidence="8">TonB domain protein</fullName>
    </submittedName>
</protein>
<keyword evidence="6" id="KW-0472">Membrane</keyword>
<evidence type="ECO:0000256" key="1">
    <source>
        <dbReference type="ARBA" id="ARBA00004571"/>
    </source>
</evidence>
<dbReference type="Proteomes" id="UP000005801">
    <property type="component" value="Unassembled WGS sequence"/>
</dbReference>
<evidence type="ECO:0000256" key="7">
    <source>
        <dbReference type="ARBA" id="ARBA00023237"/>
    </source>
</evidence>
<dbReference type="InterPro" id="IPR036942">
    <property type="entry name" value="Beta-barrel_TonB_sf"/>
</dbReference>
<dbReference type="InterPro" id="IPR039426">
    <property type="entry name" value="TonB-dep_rcpt-like"/>
</dbReference>
<proteinExistence type="predicted"/>
<comment type="caution">
    <text evidence="8">The sequence shown here is derived from an EMBL/GenBank/DDBJ whole genome shotgun (WGS) entry which is preliminary data.</text>
</comment>
<dbReference type="AlphaFoldDB" id="A6G2U6"/>
<keyword evidence="9" id="KW-1185">Reference proteome</keyword>
<dbReference type="STRING" id="391625.PPSIR1_31893"/>
<evidence type="ECO:0000313" key="8">
    <source>
        <dbReference type="EMBL" id="EDM79796.1"/>
    </source>
</evidence>
<sequence length="759" mass="84197">MELEAQVRGRRDPVAGARLYAVDEAAAIEVNPERLGELDEDGKVALWLAPGRYTVELVADGFEPLRFELEVRVGEREVLELRVDEQVGGKRYRTEVSSERAGVLSRTRLRDEAIHELPGSGGDPFSAIRSLPGVAQVTGFLPYVVVRGAAPGNTGYYLDGVRVPLLFHVAAGPSVIHPYFVDSVDFYPSGAPVRLGRYASGIIEGRTREPGRERVRGEVDLRLTDAGALVEIPFDRPRAPTEDCPDCRGPARGSLALAGRYSYTGLLLSAIPALNVKLRFWDYQARLDHDLGPRARYTAFVFGAYDELGQARAQVLDDDGDVVIDEDPDPFVRLEFHRIDQRVDQRLRGGAQIRYGLTLGLDRSGVQDVRVNEWRVSPRLELRKTLVDNLELRAGLDQSLQFFRLPQGLSTSTTGASVEDLALFLAERTVSSTGLYADLRYSRGAVEVQPGVRVELWAQSGVSPYLPEARTRSSAVGLDPRLSVREAVSDRWTLRQTLAVHHQPPDPPLPIPGVEGVSLDAGLQRSVQASFGWTGRLGDRAELEQTLFGARLTNMQDYELGGDDGDPGGQSISELEDFLIRVSGWSWGLESRLSLVPTGKLYGWIAYTLSWSIRDFPLGGTAFATWDQRHILNAVAGWTFNRKWRVGGRLHVNTGRPYTSRRSLPEGGLENLTEALRNHRNDARLPTFVQLDARVERIFTFRDFRLHLYLDLTNANLGREVLSCDTNAQPTEVVEVIDGCVNPQALRYVLPSLGLRAVF</sequence>
<evidence type="ECO:0000256" key="5">
    <source>
        <dbReference type="ARBA" id="ARBA00022729"/>
    </source>
</evidence>
<keyword evidence="2" id="KW-0813">Transport</keyword>
<evidence type="ECO:0000256" key="6">
    <source>
        <dbReference type="ARBA" id="ARBA00023136"/>
    </source>
</evidence>